<dbReference type="InterPro" id="IPR050204">
    <property type="entry name" value="AraC_XylS_family_regulators"/>
</dbReference>
<comment type="caution">
    <text evidence="5">The sequence shown here is derived from an EMBL/GenBank/DDBJ whole genome shotgun (WGS) entry which is preliminary data.</text>
</comment>
<evidence type="ECO:0000313" key="5">
    <source>
        <dbReference type="EMBL" id="MDN4522344.1"/>
    </source>
</evidence>
<gene>
    <name evidence="5" type="ORF">QYF68_31650</name>
</gene>
<evidence type="ECO:0000256" key="2">
    <source>
        <dbReference type="ARBA" id="ARBA00023125"/>
    </source>
</evidence>
<feature type="domain" description="HTH araC/xylS-type" evidence="4">
    <location>
        <begin position="145"/>
        <end position="245"/>
    </location>
</feature>
<dbReference type="Pfam" id="PF12833">
    <property type="entry name" value="HTH_18"/>
    <property type="match status" value="1"/>
</dbReference>
<reference evidence="5" key="1">
    <citation type="submission" date="2023-07" db="EMBL/GenBank/DDBJ databases">
        <title>Degradation of tert-butanol by M. austroafricanum TBA100.</title>
        <authorList>
            <person name="Helbich S."/>
            <person name="Vainshtein Y."/>
        </authorList>
    </citation>
    <scope>NUCLEOTIDE SEQUENCE</scope>
    <source>
        <strain evidence="5">TBA100</strain>
    </source>
</reference>
<organism evidence="5 6">
    <name type="scientific">Mycolicibacterium austroafricanum</name>
    <name type="common">Mycobacterium austroafricanum</name>
    <dbReference type="NCBI Taxonomy" id="39687"/>
    <lineage>
        <taxon>Bacteria</taxon>
        <taxon>Bacillati</taxon>
        <taxon>Actinomycetota</taxon>
        <taxon>Actinomycetes</taxon>
        <taxon>Mycobacteriales</taxon>
        <taxon>Mycobacteriaceae</taxon>
        <taxon>Mycolicibacterium</taxon>
    </lineage>
</organism>
<dbReference type="EMBL" id="JAUHTC010000098">
    <property type="protein sequence ID" value="MDN4522344.1"/>
    <property type="molecule type" value="Genomic_DNA"/>
</dbReference>
<sequence length="261" mass="27566">MTAATAAPLPQTCYPAVWLWPGHVVYAGPALNLEPHSGSVWCLVVGADEPLTVTAGGHQVVARSVLVPPRLVHHLDTHGGRLVSCYLDPSSGRASACRDQCELAAAGLMTGHPHEAALTALPTDDDSAGRWLDLAAPAPRARTDPRVAEAIRRIAADPAGAPPSRRLAAEIGLSESRFLHLFRQESGTSLRRYRLWMRLMQAGAAVSSGTNLTDAAADAGFASPSHLADRFKSTFGLTATDLISSGTVLRMMGDRPRSPGE</sequence>
<keyword evidence="1" id="KW-0805">Transcription regulation</keyword>
<evidence type="ECO:0000313" key="6">
    <source>
        <dbReference type="Proteomes" id="UP001172687"/>
    </source>
</evidence>
<dbReference type="PANTHER" id="PTHR46796">
    <property type="entry name" value="HTH-TYPE TRANSCRIPTIONAL ACTIVATOR RHAS-RELATED"/>
    <property type="match status" value="1"/>
</dbReference>
<dbReference type="InterPro" id="IPR009057">
    <property type="entry name" value="Homeodomain-like_sf"/>
</dbReference>
<dbReference type="Proteomes" id="UP001172687">
    <property type="component" value="Unassembled WGS sequence"/>
</dbReference>
<dbReference type="RefSeq" id="WP_011779078.1">
    <property type="nucleotide sequence ID" value="NZ_CP070380.1"/>
</dbReference>
<keyword evidence="6" id="KW-1185">Reference proteome</keyword>
<evidence type="ECO:0000256" key="1">
    <source>
        <dbReference type="ARBA" id="ARBA00023015"/>
    </source>
</evidence>
<evidence type="ECO:0000256" key="3">
    <source>
        <dbReference type="ARBA" id="ARBA00023163"/>
    </source>
</evidence>
<name>A0ABT8HNK5_MYCAO</name>
<dbReference type="InterPro" id="IPR018060">
    <property type="entry name" value="HTH_AraC"/>
</dbReference>
<dbReference type="Gene3D" id="1.10.10.60">
    <property type="entry name" value="Homeodomain-like"/>
    <property type="match status" value="1"/>
</dbReference>
<protein>
    <submittedName>
        <fullName evidence="5">AraC family transcriptional regulator</fullName>
    </submittedName>
</protein>
<evidence type="ECO:0000259" key="4">
    <source>
        <dbReference type="PROSITE" id="PS01124"/>
    </source>
</evidence>
<proteinExistence type="predicted"/>
<dbReference type="PROSITE" id="PS01124">
    <property type="entry name" value="HTH_ARAC_FAMILY_2"/>
    <property type="match status" value="1"/>
</dbReference>
<dbReference type="SUPFAM" id="SSF46689">
    <property type="entry name" value="Homeodomain-like"/>
    <property type="match status" value="1"/>
</dbReference>
<dbReference type="SMART" id="SM00342">
    <property type="entry name" value="HTH_ARAC"/>
    <property type="match status" value="1"/>
</dbReference>
<accession>A0ABT8HNK5</accession>
<keyword evidence="2" id="KW-0238">DNA-binding</keyword>
<keyword evidence="3" id="KW-0804">Transcription</keyword>